<keyword evidence="4 5" id="KW-0963">Cytoplasm</keyword>
<dbReference type="Gene3D" id="1.10.10.10">
    <property type="entry name" value="Winged helix-like DNA-binding domain superfamily/Winged helix DNA-binding domain"/>
    <property type="match status" value="3"/>
</dbReference>
<comment type="similarity">
    <text evidence="2 5">Belongs to the RecX family.</text>
</comment>
<evidence type="ECO:0000259" key="9">
    <source>
        <dbReference type="Pfam" id="PF21982"/>
    </source>
</evidence>
<keyword evidence="11" id="KW-1185">Reference proteome</keyword>
<evidence type="ECO:0000256" key="2">
    <source>
        <dbReference type="ARBA" id="ARBA00009695"/>
    </source>
</evidence>
<dbReference type="InterPro" id="IPR003783">
    <property type="entry name" value="Regulatory_RecX"/>
</dbReference>
<feature type="domain" description="RecX second three-helical" evidence="7">
    <location>
        <begin position="148"/>
        <end position="189"/>
    </location>
</feature>
<feature type="domain" description="RecX first three-helical" evidence="9">
    <location>
        <begin position="102"/>
        <end position="141"/>
    </location>
</feature>
<reference evidence="10 11" key="1">
    <citation type="submission" date="2020-08" db="EMBL/GenBank/DDBJ databases">
        <title>Cohnella phylogeny.</title>
        <authorList>
            <person name="Dunlap C."/>
        </authorList>
    </citation>
    <scope>NUCLEOTIDE SEQUENCE [LARGE SCALE GENOMIC DNA]</scope>
    <source>
        <strain evidence="10 11">DSM 103658</strain>
    </source>
</reference>
<dbReference type="EMBL" id="JACJVN010000042">
    <property type="protein sequence ID" value="MBB6677981.1"/>
    <property type="molecule type" value="Genomic_DNA"/>
</dbReference>
<feature type="region of interest" description="Disordered" evidence="6">
    <location>
        <begin position="1"/>
        <end position="23"/>
    </location>
</feature>
<evidence type="ECO:0000259" key="8">
    <source>
        <dbReference type="Pfam" id="PF21981"/>
    </source>
</evidence>
<dbReference type="InterPro" id="IPR053924">
    <property type="entry name" value="RecX_HTH_2nd"/>
</dbReference>
<dbReference type="GO" id="GO:0006282">
    <property type="term" value="P:regulation of DNA repair"/>
    <property type="evidence" value="ECO:0007669"/>
    <property type="project" value="UniProtKB-UniRule"/>
</dbReference>
<dbReference type="InterPro" id="IPR053926">
    <property type="entry name" value="RecX_HTH_1st"/>
</dbReference>
<comment type="caution">
    <text evidence="10">The sequence shown here is derived from an EMBL/GenBank/DDBJ whole genome shotgun (WGS) entry which is preliminary data.</text>
</comment>
<dbReference type="InterPro" id="IPR036388">
    <property type="entry name" value="WH-like_DNA-bd_sf"/>
</dbReference>
<evidence type="ECO:0000313" key="11">
    <source>
        <dbReference type="Proteomes" id="UP000574133"/>
    </source>
</evidence>
<dbReference type="Pfam" id="PF21982">
    <property type="entry name" value="RecX_HTH1"/>
    <property type="match status" value="1"/>
</dbReference>
<evidence type="ECO:0000256" key="1">
    <source>
        <dbReference type="ARBA" id="ARBA00004496"/>
    </source>
</evidence>
<feature type="region of interest" description="Disordered" evidence="6">
    <location>
        <begin position="238"/>
        <end position="269"/>
    </location>
</feature>
<evidence type="ECO:0000256" key="6">
    <source>
        <dbReference type="SAM" id="MobiDB-lite"/>
    </source>
</evidence>
<organism evidence="10 11">
    <name type="scientific">Cohnella lubricantis</name>
    <dbReference type="NCBI Taxonomy" id="2163172"/>
    <lineage>
        <taxon>Bacteria</taxon>
        <taxon>Bacillati</taxon>
        <taxon>Bacillota</taxon>
        <taxon>Bacilli</taxon>
        <taxon>Bacillales</taxon>
        <taxon>Paenibacillaceae</taxon>
        <taxon>Cohnella</taxon>
    </lineage>
</organism>
<feature type="compositionally biased region" description="Acidic residues" evidence="6">
    <location>
        <begin position="259"/>
        <end position="269"/>
    </location>
</feature>
<evidence type="ECO:0000259" key="7">
    <source>
        <dbReference type="Pfam" id="PF02631"/>
    </source>
</evidence>
<dbReference type="Proteomes" id="UP000574133">
    <property type="component" value="Unassembled WGS sequence"/>
</dbReference>
<feature type="compositionally biased region" description="Basic and acidic residues" evidence="6">
    <location>
        <begin position="1"/>
        <end position="18"/>
    </location>
</feature>
<gene>
    <name evidence="5" type="primary">recX</name>
    <name evidence="10" type="ORF">H4Q31_11665</name>
</gene>
<dbReference type="InterPro" id="IPR053925">
    <property type="entry name" value="RecX_HTH_3rd"/>
</dbReference>
<dbReference type="GO" id="GO:0005737">
    <property type="term" value="C:cytoplasm"/>
    <property type="evidence" value="ECO:0007669"/>
    <property type="project" value="UniProtKB-SubCell"/>
</dbReference>
<proteinExistence type="inferred from homology"/>
<sequence length="269" mass="30291">MDKRWNEKEPSASREEPSKPITQGEMAVIDENPNSGAVVTGLEADSKRASMYRVALAPESGGASELLTVHEDTLINMRLLKGRRLSAEEWDELRKSEEVEQAYRASLGLLNRKARTRKELEEALKRKAFSHEAIAACLDRLNIHRLINDTEYAVRYADQKVTYQRKGSRLVKQELLRRGVGKNDVERALSSLDAETEQASAVALARKRWPSVKGATQREREYKLMAVLQRRGFPPQMARDAVRQAVSEAGEETSGSGGEWDEPFDPLLD</sequence>
<evidence type="ECO:0000256" key="5">
    <source>
        <dbReference type="HAMAP-Rule" id="MF_01114"/>
    </source>
</evidence>
<accession>A0A841THP1</accession>
<dbReference type="RefSeq" id="WP_185179260.1">
    <property type="nucleotide sequence ID" value="NZ_CBCSEP010000020.1"/>
</dbReference>
<dbReference type="Pfam" id="PF02631">
    <property type="entry name" value="RecX_HTH2"/>
    <property type="match status" value="1"/>
</dbReference>
<evidence type="ECO:0000313" key="10">
    <source>
        <dbReference type="EMBL" id="MBB6677981.1"/>
    </source>
</evidence>
<comment type="subcellular location">
    <subcellularLocation>
        <location evidence="1 5">Cytoplasm</location>
    </subcellularLocation>
</comment>
<dbReference type="PANTHER" id="PTHR33602:SF1">
    <property type="entry name" value="REGULATORY PROTEIN RECX FAMILY PROTEIN"/>
    <property type="match status" value="1"/>
</dbReference>
<feature type="domain" description="RecX third three-helical" evidence="8">
    <location>
        <begin position="195"/>
        <end position="242"/>
    </location>
</feature>
<comment type="function">
    <text evidence="5">Modulates RecA activity.</text>
</comment>
<dbReference type="HAMAP" id="MF_01114">
    <property type="entry name" value="RecX"/>
    <property type="match status" value="1"/>
</dbReference>
<evidence type="ECO:0000256" key="4">
    <source>
        <dbReference type="ARBA" id="ARBA00022490"/>
    </source>
</evidence>
<protein>
    <recommendedName>
        <fullName evidence="3 5">Regulatory protein RecX</fullName>
    </recommendedName>
</protein>
<name>A0A841THP1_9BACL</name>
<dbReference type="Pfam" id="PF21981">
    <property type="entry name" value="RecX_HTH3"/>
    <property type="match status" value="1"/>
</dbReference>
<dbReference type="AlphaFoldDB" id="A0A841THP1"/>
<dbReference type="PANTHER" id="PTHR33602">
    <property type="entry name" value="REGULATORY PROTEIN RECX FAMILY PROTEIN"/>
    <property type="match status" value="1"/>
</dbReference>
<evidence type="ECO:0000256" key="3">
    <source>
        <dbReference type="ARBA" id="ARBA00018111"/>
    </source>
</evidence>